<dbReference type="AlphaFoldDB" id="A0A6A6HL65"/>
<keyword evidence="7" id="KW-1185">Reference proteome</keyword>
<evidence type="ECO:0000313" key="7">
    <source>
        <dbReference type="Proteomes" id="UP000800092"/>
    </source>
</evidence>
<dbReference type="InterPro" id="IPR000639">
    <property type="entry name" value="Epox_hydrolase-like"/>
</dbReference>
<dbReference type="PANTHER" id="PTHR21661:SF35">
    <property type="entry name" value="EPOXIDE HYDROLASE"/>
    <property type="match status" value="1"/>
</dbReference>
<dbReference type="GO" id="GO:0097176">
    <property type="term" value="P:epoxide metabolic process"/>
    <property type="evidence" value="ECO:0007669"/>
    <property type="project" value="TreeGrafter"/>
</dbReference>
<dbReference type="OrthoDB" id="7130006at2759"/>
<dbReference type="InterPro" id="IPR010497">
    <property type="entry name" value="Epoxide_hydro_N"/>
</dbReference>
<evidence type="ECO:0000256" key="4">
    <source>
        <dbReference type="PIRSR" id="PIRSR001112-1"/>
    </source>
</evidence>
<protein>
    <submittedName>
        <fullName evidence="6">Alpha/beta-hydrolase</fullName>
    </submittedName>
</protein>
<dbReference type="SUPFAM" id="SSF53474">
    <property type="entry name" value="alpha/beta-Hydrolases"/>
    <property type="match status" value="1"/>
</dbReference>
<dbReference type="InterPro" id="IPR016292">
    <property type="entry name" value="Epoxide_hydrolase"/>
</dbReference>
<dbReference type="PRINTS" id="PR00412">
    <property type="entry name" value="EPOXHYDRLASE"/>
</dbReference>
<keyword evidence="2" id="KW-0058">Aromatic hydrocarbons catabolism</keyword>
<feature type="active site" description="Proton donor" evidence="4">
    <location>
        <position position="315"/>
    </location>
</feature>
<dbReference type="Proteomes" id="UP000800092">
    <property type="component" value="Unassembled WGS sequence"/>
</dbReference>
<organism evidence="6 7">
    <name type="scientific">Viridothelium virens</name>
    <name type="common">Speckled blister lichen</name>
    <name type="synonym">Trypethelium virens</name>
    <dbReference type="NCBI Taxonomy" id="1048519"/>
    <lineage>
        <taxon>Eukaryota</taxon>
        <taxon>Fungi</taxon>
        <taxon>Dikarya</taxon>
        <taxon>Ascomycota</taxon>
        <taxon>Pezizomycotina</taxon>
        <taxon>Dothideomycetes</taxon>
        <taxon>Dothideomycetes incertae sedis</taxon>
        <taxon>Trypetheliales</taxon>
        <taxon>Trypetheliaceae</taxon>
        <taxon>Viridothelium</taxon>
    </lineage>
</organism>
<evidence type="ECO:0000313" key="6">
    <source>
        <dbReference type="EMBL" id="KAF2238210.1"/>
    </source>
</evidence>
<dbReference type="PIRSF" id="PIRSF001112">
    <property type="entry name" value="Epoxide_hydrolase"/>
    <property type="match status" value="1"/>
</dbReference>
<gene>
    <name evidence="6" type="ORF">EV356DRAFT_552259</name>
</gene>
<feature type="active site" description="Nucleophile" evidence="4">
    <location>
        <position position="181"/>
    </location>
</feature>
<feature type="domain" description="Epoxide hydrolase N-terminal" evidence="5">
    <location>
        <begin position="4"/>
        <end position="112"/>
    </location>
</feature>
<dbReference type="InterPro" id="IPR029058">
    <property type="entry name" value="AB_hydrolase_fold"/>
</dbReference>
<dbReference type="GO" id="GO:0004301">
    <property type="term" value="F:epoxide hydrolase activity"/>
    <property type="evidence" value="ECO:0007669"/>
    <property type="project" value="TreeGrafter"/>
</dbReference>
<feature type="active site" description="Proton acceptor" evidence="4">
    <location>
        <position position="377"/>
    </location>
</feature>
<dbReference type="EMBL" id="ML991776">
    <property type="protein sequence ID" value="KAF2238210.1"/>
    <property type="molecule type" value="Genomic_DNA"/>
</dbReference>
<reference evidence="6" key="1">
    <citation type="journal article" date="2020" name="Stud. Mycol.">
        <title>101 Dothideomycetes genomes: a test case for predicting lifestyles and emergence of pathogens.</title>
        <authorList>
            <person name="Haridas S."/>
            <person name="Albert R."/>
            <person name="Binder M."/>
            <person name="Bloem J."/>
            <person name="Labutti K."/>
            <person name="Salamov A."/>
            <person name="Andreopoulos B."/>
            <person name="Baker S."/>
            <person name="Barry K."/>
            <person name="Bills G."/>
            <person name="Bluhm B."/>
            <person name="Cannon C."/>
            <person name="Castanera R."/>
            <person name="Culley D."/>
            <person name="Daum C."/>
            <person name="Ezra D."/>
            <person name="Gonzalez J."/>
            <person name="Henrissat B."/>
            <person name="Kuo A."/>
            <person name="Liang C."/>
            <person name="Lipzen A."/>
            <person name="Lutzoni F."/>
            <person name="Magnuson J."/>
            <person name="Mondo S."/>
            <person name="Nolan M."/>
            <person name="Ohm R."/>
            <person name="Pangilinan J."/>
            <person name="Park H.-J."/>
            <person name="Ramirez L."/>
            <person name="Alfaro M."/>
            <person name="Sun H."/>
            <person name="Tritt A."/>
            <person name="Yoshinaga Y."/>
            <person name="Zwiers L.-H."/>
            <person name="Turgeon B."/>
            <person name="Goodwin S."/>
            <person name="Spatafora J."/>
            <person name="Crous P."/>
            <person name="Grigoriev I."/>
        </authorList>
    </citation>
    <scope>NUCLEOTIDE SEQUENCE</scope>
    <source>
        <strain evidence="6">Tuck. ex Michener</strain>
    </source>
</reference>
<accession>A0A6A6HL65</accession>
<evidence type="ECO:0000256" key="1">
    <source>
        <dbReference type="ARBA" id="ARBA00010088"/>
    </source>
</evidence>
<evidence type="ECO:0000256" key="3">
    <source>
        <dbReference type="ARBA" id="ARBA00022801"/>
    </source>
</evidence>
<dbReference type="Pfam" id="PF06441">
    <property type="entry name" value="EHN"/>
    <property type="match status" value="1"/>
</dbReference>
<keyword evidence="3 6" id="KW-0378">Hydrolase</keyword>
<evidence type="ECO:0000259" key="5">
    <source>
        <dbReference type="Pfam" id="PF06441"/>
    </source>
</evidence>
<evidence type="ECO:0000256" key="2">
    <source>
        <dbReference type="ARBA" id="ARBA00022797"/>
    </source>
</evidence>
<comment type="similarity">
    <text evidence="1">Belongs to the peptidase S33 family.</text>
</comment>
<dbReference type="Gene3D" id="3.40.50.1820">
    <property type="entry name" value="alpha/beta hydrolase"/>
    <property type="match status" value="1"/>
</dbReference>
<name>A0A6A6HL65_VIRVR</name>
<sequence length="417" mass="46664">MAPTPFQISVPDEKLQQLKAKLELATFPDELDDAGWSYGSPLSDVKRLVAHWRDNFDWRKAEARLNQLPQFKTKVSVDGFGELDIHFVHQRSDVDGAVPLLFCHGWPGSFDEVSKLLSLLKGDSKSPAFHVVAPSLPNFGFSEGVKKKGFAVPKYAETLHKLMLQLGYDKYVPSTVTQGGDWGWFITRLIALHYPSHSLAHHVNMVRPISAPSFTSHPLLALQHALTPYSAREQRDLARGAWFRSQGWGYGAIQSTKPQTLGYNLADSPVGLLAWIYEKLHDWTDDYPWTDDEVCAWVSIYWFSAAGPAASVRIYYESQHEGGVDGNMASRLRPGRWIPHAKVGLLYCPKELDPSPRTWGRTLGHVVHEKELEHGGHFAAWEHPEELAGALNEMFGRNGPCFGIVPGRNGYATRASL</sequence>
<dbReference type="PANTHER" id="PTHR21661">
    <property type="entry name" value="EPOXIDE HYDROLASE 1-RELATED"/>
    <property type="match status" value="1"/>
</dbReference>
<proteinExistence type="inferred from homology"/>